<organism evidence="2">
    <name type="scientific">Cleptes metallicorpus</name>
    <dbReference type="NCBI Taxonomy" id="2491147"/>
    <lineage>
        <taxon>Eukaryota</taxon>
        <taxon>Metazoa</taxon>
        <taxon>Ecdysozoa</taxon>
        <taxon>Arthropoda</taxon>
        <taxon>Hexapoda</taxon>
        <taxon>Insecta</taxon>
        <taxon>Pterygota</taxon>
        <taxon>Neoptera</taxon>
        <taxon>Endopterygota</taxon>
        <taxon>Hymenoptera</taxon>
        <taxon>Apocrita</taxon>
        <taxon>Aculeata</taxon>
        <taxon>Chrysidoidea</taxon>
        <taxon>Chrysididae</taxon>
        <taxon>Cleptinae</taxon>
        <taxon>Cleptes</taxon>
    </lineage>
</organism>
<proteinExistence type="predicted"/>
<keyword evidence="1" id="KW-1133">Transmembrane helix</keyword>
<dbReference type="AlphaFoldDB" id="A0A3S8V0I7"/>
<keyword evidence="1" id="KW-0472">Membrane</keyword>
<feature type="transmembrane region" description="Helical" evidence="1">
    <location>
        <begin position="70"/>
        <end position="89"/>
    </location>
</feature>
<protein>
    <submittedName>
        <fullName evidence="2">NADH dehydrogenase subunit 6</fullName>
    </submittedName>
</protein>
<evidence type="ECO:0000256" key="1">
    <source>
        <dbReference type="SAM" id="Phobius"/>
    </source>
</evidence>
<geneLocation type="mitochondrion" evidence="2"/>
<keyword evidence="1" id="KW-0812">Transmembrane</keyword>
<dbReference type="EMBL" id="MG923489">
    <property type="protein sequence ID" value="AZL93162.1"/>
    <property type="molecule type" value="Genomic_DNA"/>
</dbReference>
<accession>A0A3S8V0I7</accession>
<keyword evidence="2" id="KW-0496">Mitochondrion</keyword>
<evidence type="ECO:0000313" key="2">
    <source>
        <dbReference type="EMBL" id="AZL93162.1"/>
    </source>
</evidence>
<feature type="transmembrane region" description="Helical" evidence="1">
    <location>
        <begin position="38"/>
        <end position="58"/>
    </location>
</feature>
<sequence length="215" mass="26108">MTQTLFWYYTLYYEYQEILFLTTIEMIEMNLWFMKKMFFNSMTNFNSIILFMLVLMNIMPMMNIYLNHPLMMMIFLLMYTILICMWISMNKFNKLMSYMIFLTMIGGLMIMFLYFTSLCPNEKLTSKFLTKNLMMLFPLMTLTNMINENKTLLNNTNENNMIKLNYNKNNNLEMMYNPPFLKLTILMMLFLILTMICITKITLSNFKFMALHKIY</sequence>
<gene>
    <name evidence="2" type="primary">nad6</name>
</gene>
<reference evidence="2" key="1">
    <citation type="journal article" date="2018" name="Mol. Phylogenet. Evol.">
        <title>Mitochondrial phylogenomics of the Hymenoptera.</title>
        <authorList>
            <person name="Tang P."/>
            <person name="Zhu J.C."/>
            <person name="Zheng B.Y."/>
            <person name="Wei S.J."/>
            <person name="Sharkey M."/>
            <person name="Chen X.X."/>
            <person name="Vogler A.P."/>
        </authorList>
    </citation>
    <scope>NUCLEOTIDE SEQUENCE</scope>
</reference>
<name>A0A3S8V0I7_9HYME</name>
<feature type="transmembrane region" description="Helical" evidence="1">
    <location>
        <begin position="180"/>
        <end position="203"/>
    </location>
</feature>
<feature type="transmembrane region" description="Helical" evidence="1">
    <location>
        <begin position="95"/>
        <end position="116"/>
    </location>
</feature>